<comment type="caution">
    <text evidence="1">The sequence shown here is derived from an EMBL/GenBank/DDBJ whole genome shotgun (WGS) entry which is preliminary data.</text>
</comment>
<feature type="non-terminal residue" evidence="1">
    <location>
        <position position="1"/>
    </location>
</feature>
<accession>A0A371G763</accession>
<protein>
    <submittedName>
        <fullName evidence="1">Uncharacterized protein</fullName>
    </submittedName>
</protein>
<evidence type="ECO:0000313" key="2">
    <source>
        <dbReference type="Proteomes" id="UP000257109"/>
    </source>
</evidence>
<organism evidence="1 2">
    <name type="scientific">Mucuna pruriens</name>
    <name type="common">Velvet bean</name>
    <name type="synonym">Dolichos pruriens</name>
    <dbReference type="NCBI Taxonomy" id="157652"/>
    <lineage>
        <taxon>Eukaryota</taxon>
        <taxon>Viridiplantae</taxon>
        <taxon>Streptophyta</taxon>
        <taxon>Embryophyta</taxon>
        <taxon>Tracheophyta</taxon>
        <taxon>Spermatophyta</taxon>
        <taxon>Magnoliopsida</taxon>
        <taxon>eudicotyledons</taxon>
        <taxon>Gunneridae</taxon>
        <taxon>Pentapetalae</taxon>
        <taxon>rosids</taxon>
        <taxon>fabids</taxon>
        <taxon>Fabales</taxon>
        <taxon>Fabaceae</taxon>
        <taxon>Papilionoideae</taxon>
        <taxon>50 kb inversion clade</taxon>
        <taxon>NPAAA clade</taxon>
        <taxon>indigoferoid/millettioid clade</taxon>
        <taxon>Phaseoleae</taxon>
        <taxon>Mucuna</taxon>
    </lineage>
</organism>
<dbReference type="OrthoDB" id="10575765at2759"/>
<keyword evidence="2" id="KW-1185">Reference proteome</keyword>
<dbReference type="AlphaFoldDB" id="A0A371G763"/>
<sequence>MAIHTLHNLSYGDFLDYSICQNSLVVKDHEVWLRRKYSLYLAIMTLARFMESNLLMMAIASMPSLSSPYNSAHISMRAVTGILWSSGNKPRSMKHSFMTVLSSKTSKIFWRWRKVQLYTRLSHGGVITEFSIHFTQNPNGLLRFMMSIHFK</sequence>
<gene>
    <name evidence="1" type="ORF">CR513_32301</name>
</gene>
<dbReference type="EMBL" id="QJKJ01006537">
    <property type="protein sequence ID" value="RDX86375.1"/>
    <property type="molecule type" value="Genomic_DNA"/>
</dbReference>
<reference evidence="1" key="1">
    <citation type="submission" date="2018-05" db="EMBL/GenBank/DDBJ databases">
        <title>Draft genome of Mucuna pruriens seed.</title>
        <authorList>
            <person name="Nnadi N.E."/>
            <person name="Vos R."/>
            <person name="Hasami M.H."/>
            <person name="Devisetty U.K."/>
            <person name="Aguiy J.C."/>
        </authorList>
    </citation>
    <scope>NUCLEOTIDE SEQUENCE [LARGE SCALE GENOMIC DNA]</scope>
    <source>
        <strain evidence="1">JCA_2017</strain>
    </source>
</reference>
<name>A0A371G763_MUCPR</name>
<proteinExistence type="predicted"/>
<dbReference type="Proteomes" id="UP000257109">
    <property type="component" value="Unassembled WGS sequence"/>
</dbReference>
<evidence type="ECO:0000313" key="1">
    <source>
        <dbReference type="EMBL" id="RDX86375.1"/>
    </source>
</evidence>